<feature type="region of interest" description="Disordered" evidence="1">
    <location>
        <begin position="1"/>
        <end position="21"/>
    </location>
</feature>
<proteinExistence type="predicted"/>
<dbReference type="AlphaFoldDB" id="A0AAD2FML7"/>
<reference evidence="2" key="1">
    <citation type="submission" date="2023-08" db="EMBL/GenBank/DDBJ databases">
        <authorList>
            <person name="Audoor S."/>
            <person name="Bilcke G."/>
        </authorList>
    </citation>
    <scope>NUCLEOTIDE SEQUENCE</scope>
</reference>
<evidence type="ECO:0000256" key="1">
    <source>
        <dbReference type="SAM" id="MobiDB-lite"/>
    </source>
</evidence>
<protein>
    <submittedName>
        <fullName evidence="2">Uncharacterized protein</fullName>
    </submittedName>
</protein>
<name>A0AAD2FML7_9STRA</name>
<evidence type="ECO:0000313" key="2">
    <source>
        <dbReference type="EMBL" id="CAJ1946061.1"/>
    </source>
</evidence>
<comment type="caution">
    <text evidence="2">The sequence shown here is derived from an EMBL/GenBank/DDBJ whole genome shotgun (WGS) entry which is preliminary data.</text>
</comment>
<dbReference type="EMBL" id="CAKOGP040001557">
    <property type="protein sequence ID" value="CAJ1946061.1"/>
    <property type="molecule type" value="Genomic_DNA"/>
</dbReference>
<sequence>MRFVISKNTATPTSTSSKQSLIEEREALATVNSSQSNPSRVVIRRSMSSLSERQASELLLDNSDRLSEMIMGKGNITTVYNCDYDNDCDIDYDSDCECDLEV</sequence>
<feature type="compositionally biased region" description="Polar residues" evidence="1">
    <location>
        <begin position="1"/>
        <end position="20"/>
    </location>
</feature>
<organism evidence="2 3">
    <name type="scientific">Cylindrotheca closterium</name>
    <dbReference type="NCBI Taxonomy" id="2856"/>
    <lineage>
        <taxon>Eukaryota</taxon>
        <taxon>Sar</taxon>
        <taxon>Stramenopiles</taxon>
        <taxon>Ochrophyta</taxon>
        <taxon>Bacillariophyta</taxon>
        <taxon>Bacillariophyceae</taxon>
        <taxon>Bacillariophycidae</taxon>
        <taxon>Bacillariales</taxon>
        <taxon>Bacillariaceae</taxon>
        <taxon>Cylindrotheca</taxon>
    </lineage>
</organism>
<dbReference type="Proteomes" id="UP001295423">
    <property type="component" value="Unassembled WGS sequence"/>
</dbReference>
<accession>A0AAD2FML7</accession>
<keyword evidence="3" id="KW-1185">Reference proteome</keyword>
<evidence type="ECO:0000313" key="3">
    <source>
        <dbReference type="Proteomes" id="UP001295423"/>
    </source>
</evidence>
<gene>
    <name evidence="2" type="ORF">CYCCA115_LOCUS10202</name>
</gene>